<dbReference type="Proteomes" id="UP000186922">
    <property type="component" value="Unassembled WGS sequence"/>
</dbReference>
<keyword evidence="2" id="KW-0472">Membrane</keyword>
<keyword evidence="2" id="KW-1133">Transmembrane helix</keyword>
<reference evidence="3 4" key="1">
    <citation type="journal article" date="2016" name="Nat. Commun.">
        <title>Extremotolerant tardigrade genome and improved radiotolerance of human cultured cells by tardigrade-unique protein.</title>
        <authorList>
            <person name="Hashimoto T."/>
            <person name="Horikawa D.D."/>
            <person name="Saito Y."/>
            <person name="Kuwahara H."/>
            <person name="Kozuka-Hata H."/>
            <person name="Shin-I T."/>
            <person name="Minakuchi Y."/>
            <person name="Ohishi K."/>
            <person name="Motoyama A."/>
            <person name="Aizu T."/>
            <person name="Enomoto A."/>
            <person name="Kondo K."/>
            <person name="Tanaka S."/>
            <person name="Hara Y."/>
            <person name="Koshikawa S."/>
            <person name="Sagara H."/>
            <person name="Miura T."/>
            <person name="Yokobori S."/>
            <person name="Miyagawa K."/>
            <person name="Suzuki Y."/>
            <person name="Kubo T."/>
            <person name="Oyama M."/>
            <person name="Kohara Y."/>
            <person name="Fujiyama A."/>
            <person name="Arakawa K."/>
            <person name="Katayama T."/>
            <person name="Toyoda A."/>
            <person name="Kunieda T."/>
        </authorList>
    </citation>
    <scope>NUCLEOTIDE SEQUENCE [LARGE SCALE GENOMIC DNA]</scope>
    <source>
        <strain evidence="3 4">YOKOZUNA-1</strain>
    </source>
</reference>
<evidence type="ECO:0000313" key="4">
    <source>
        <dbReference type="Proteomes" id="UP000186922"/>
    </source>
</evidence>
<evidence type="ECO:0000256" key="1">
    <source>
        <dbReference type="SAM" id="MobiDB-lite"/>
    </source>
</evidence>
<evidence type="ECO:0000256" key="2">
    <source>
        <dbReference type="SAM" id="Phobius"/>
    </source>
</evidence>
<dbReference type="AlphaFoldDB" id="A0A1D1VYS4"/>
<comment type="caution">
    <text evidence="3">The sequence shown here is derived from an EMBL/GenBank/DDBJ whole genome shotgun (WGS) entry which is preliminary data.</text>
</comment>
<proteinExistence type="predicted"/>
<feature type="compositionally biased region" description="Polar residues" evidence="1">
    <location>
        <begin position="341"/>
        <end position="362"/>
    </location>
</feature>
<feature type="compositionally biased region" description="Basic residues" evidence="1">
    <location>
        <begin position="229"/>
        <end position="269"/>
    </location>
</feature>
<sequence length="381" mass="41564">MILIPPNTPHTLDNDIRRSLDASGLRTFVPDSISTPLLVIMTCHAVFLTGLSVIFLTLTVVGLPVLVGIHVLQDSEHQDQRARKEQLPASSVCHPSLQPSCIPDSCSNFTCHPLSEAVCIPDRCGCEAHFFVWEKKRQVYLNVTEKCIDSAEVSHPEVKKDPKVASNVTSSSRRLVIPKPVQLIRLKRAADTSEDRKPKRPQNSGHTGEGKGKAGGQRKNKQQSPNRKQGNRRPSQARRASRRRSKARRERFRRRGEPHRDRHRRHKGKGGQPPPPDGAVPPKGEAEGASSPPEDDVAVPASKKVNISQPRPAESPDLPVPSAVNVNVPWPKKGGAKKTPGSPTEFSIDTDSNGAVNDSNAGSEERQASDAGKDGDSPQKE</sequence>
<keyword evidence="4" id="KW-1185">Reference proteome</keyword>
<feature type="region of interest" description="Disordered" evidence="1">
    <location>
        <begin position="179"/>
        <end position="381"/>
    </location>
</feature>
<accession>A0A1D1VYS4</accession>
<name>A0A1D1VYS4_RAMVA</name>
<dbReference type="EMBL" id="BDGG01000013">
    <property type="protein sequence ID" value="GAV06555.1"/>
    <property type="molecule type" value="Genomic_DNA"/>
</dbReference>
<gene>
    <name evidence="3" type="primary">RvY_16521-1</name>
    <name evidence="3" type="synonym">RvY_16521.1</name>
    <name evidence="3" type="ORF">RvY_16521</name>
</gene>
<evidence type="ECO:0000313" key="3">
    <source>
        <dbReference type="EMBL" id="GAV06555.1"/>
    </source>
</evidence>
<keyword evidence="2" id="KW-0812">Transmembrane</keyword>
<feature type="compositionally biased region" description="Basic and acidic residues" evidence="1">
    <location>
        <begin position="363"/>
        <end position="381"/>
    </location>
</feature>
<protein>
    <submittedName>
        <fullName evidence="3">Uncharacterized protein</fullName>
    </submittedName>
</protein>
<organism evidence="3 4">
    <name type="scientific">Ramazzottius varieornatus</name>
    <name type="common">Water bear</name>
    <name type="synonym">Tardigrade</name>
    <dbReference type="NCBI Taxonomy" id="947166"/>
    <lineage>
        <taxon>Eukaryota</taxon>
        <taxon>Metazoa</taxon>
        <taxon>Ecdysozoa</taxon>
        <taxon>Tardigrada</taxon>
        <taxon>Eutardigrada</taxon>
        <taxon>Parachela</taxon>
        <taxon>Hypsibioidea</taxon>
        <taxon>Ramazzottiidae</taxon>
        <taxon>Ramazzottius</taxon>
    </lineage>
</organism>
<feature type="compositionally biased region" description="Basic and acidic residues" evidence="1">
    <location>
        <begin position="188"/>
        <end position="197"/>
    </location>
</feature>
<feature type="transmembrane region" description="Helical" evidence="2">
    <location>
        <begin position="45"/>
        <end position="72"/>
    </location>
</feature>